<name>A0A163KBT8_ABSGL</name>
<evidence type="ECO:0000313" key="6">
    <source>
        <dbReference type="Proteomes" id="UP000078561"/>
    </source>
</evidence>
<evidence type="ECO:0000313" key="5">
    <source>
        <dbReference type="EMBL" id="SAM05953.1"/>
    </source>
</evidence>
<dbReference type="OrthoDB" id="2363417at2759"/>
<dbReference type="EMBL" id="LT554481">
    <property type="protein sequence ID" value="SAM05953.1"/>
    <property type="molecule type" value="Genomic_DNA"/>
</dbReference>
<evidence type="ECO:0000256" key="1">
    <source>
        <dbReference type="ARBA" id="ARBA00022441"/>
    </source>
</evidence>
<dbReference type="Proteomes" id="UP000078561">
    <property type="component" value="Unassembled WGS sequence"/>
</dbReference>
<reference evidence="5" key="1">
    <citation type="submission" date="2016-04" db="EMBL/GenBank/DDBJ databases">
        <authorList>
            <person name="Evans L.H."/>
            <person name="Alamgir A."/>
            <person name="Owens N."/>
            <person name="Weber N.D."/>
            <person name="Virtaneva K."/>
            <person name="Barbian K."/>
            <person name="Babar A."/>
            <person name="Rosenke K."/>
        </authorList>
    </citation>
    <scope>NUCLEOTIDE SEQUENCE [LARGE SCALE GENOMIC DNA]</scope>
    <source>
        <strain evidence="5">CBS 101.48</strain>
    </source>
</reference>
<dbReference type="Pfam" id="PF24681">
    <property type="entry name" value="Kelch_KLHDC2_KLHL20_DRC7"/>
    <property type="match status" value="1"/>
</dbReference>
<feature type="chain" id="PRO_5007843608" description="Galactose oxidase" evidence="4">
    <location>
        <begin position="20"/>
        <end position="517"/>
    </location>
</feature>
<dbReference type="CDD" id="cd12087">
    <property type="entry name" value="TM_EGFR-like"/>
    <property type="match status" value="1"/>
</dbReference>
<keyword evidence="2" id="KW-0677">Repeat</keyword>
<dbReference type="InParanoid" id="A0A163KBT8"/>
<evidence type="ECO:0000256" key="3">
    <source>
        <dbReference type="SAM" id="Phobius"/>
    </source>
</evidence>
<dbReference type="STRING" id="4829.A0A163KBT8"/>
<proteinExistence type="predicted"/>
<feature type="transmembrane region" description="Helical" evidence="3">
    <location>
        <begin position="399"/>
        <end position="424"/>
    </location>
</feature>
<feature type="signal peptide" evidence="4">
    <location>
        <begin position="1"/>
        <end position="19"/>
    </location>
</feature>
<dbReference type="AlphaFoldDB" id="A0A163KBT8"/>
<keyword evidence="4" id="KW-0732">Signal</keyword>
<dbReference type="OMA" id="FMNESTI"/>
<dbReference type="PANTHER" id="PTHR46093">
    <property type="entry name" value="ACYL-COA-BINDING DOMAIN-CONTAINING PROTEIN 5"/>
    <property type="match status" value="1"/>
</dbReference>
<dbReference type="Gene3D" id="2.120.10.80">
    <property type="entry name" value="Kelch-type beta propeller"/>
    <property type="match status" value="2"/>
</dbReference>
<keyword evidence="1" id="KW-0880">Kelch repeat</keyword>
<organism evidence="5">
    <name type="scientific">Absidia glauca</name>
    <name type="common">Pin mould</name>
    <dbReference type="NCBI Taxonomy" id="4829"/>
    <lineage>
        <taxon>Eukaryota</taxon>
        <taxon>Fungi</taxon>
        <taxon>Fungi incertae sedis</taxon>
        <taxon>Mucoromycota</taxon>
        <taxon>Mucoromycotina</taxon>
        <taxon>Mucoromycetes</taxon>
        <taxon>Mucorales</taxon>
        <taxon>Cunninghamellaceae</taxon>
        <taxon>Absidia</taxon>
    </lineage>
</organism>
<evidence type="ECO:0000256" key="4">
    <source>
        <dbReference type="SAM" id="SignalP"/>
    </source>
</evidence>
<keyword evidence="3" id="KW-0812">Transmembrane</keyword>
<dbReference type="InterPro" id="IPR015915">
    <property type="entry name" value="Kelch-typ_b-propeller"/>
</dbReference>
<protein>
    <recommendedName>
        <fullName evidence="7">Galactose oxidase</fullName>
    </recommendedName>
</protein>
<evidence type="ECO:0008006" key="7">
    <source>
        <dbReference type="Google" id="ProtNLM"/>
    </source>
</evidence>
<keyword evidence="3" id="KW-0472">Membrane</keyword>
<keyword evidence="3" id="KW-1133">Transmembrane helix</keyword>
<accession>A0A163KBT8</accession>
<evidence type="ECO:0000256" key="2">
    <source>
        <dbReference type="ARBA" id="ARBA00022737"/>
    </source>
</evidence>
<dbReference type="SUPFAM" id="SSF117281">
    <property type="entry name" value="Kelch motif"/>
    <property type="match status" value="1"/>
</dbReference>
<gene>
    <name evidence="5" type="primary">ABSGL_11828.1 scaffold 12340</name>
</gene>
<dbReference type="PANTHER" id="PTHR46093:SF18">
    <property type="entry name" value="FIBRONECTIN TYPE-III DOMAIN-CONTAINING PROTEIN"/>
    <property type="match status" value="1"/>
</dbReference>
<keyword evidence="6" id="KW-1185">Reference proteome</keyword>
<sequence>MKTAFCLLIASSTFALISAITPDPRFKHGCVALKQKIYCYGGGQYVSGGINYNKVLKDHLVLDLSRDFLLQDAQSAWTALPAPGNFTLEPNYSYGYTVLSPTSYLITSGSGYNDGKTFLKNKTTVYHADSNQWEAIPTIANQSIGATVNVDKSGNGYLFGGILTYTNTVPNRNLTTLNVNKDTWTSSLLANDTTLRADHASAMDSNGIIYFVGGRLGTASGTSTYSWNTNVPMATMDTFNTTSKTWKTIRVSGSLPTVRNGHSFTYVPKTNKFVLFGGKQGSGESPGTFDDICYTFDPVTSSWARQNVAQIGSGSRFGHSAVLYMDTYLFIIFGADHVTMSMNSFSLLNLETWTWLDNFSATGHPNGTASNNGSSTTSIGGGSATTTNIAPSTAASNSIGGGAIAGIVIGVIAFIGIAGAGLLFMRRRSRNNHDHPPSSNYFSPTTHKFMNESTINTADPVPLQQQQQRTYNTDNTSLVSADSSTVPAISTSRHLQYKPDLSMSNFDHDLVKPHYSS</sequence>